<name>A0A0H5QJJ4_9EUKA</name>
<dbReference type="EMBL" id="HACM01001731">
    <property type="protein sequence ID" value="CRZ02173.1"/>
    <property type="molecule type" value="Transcribed_RNA"/>
</dbReference>
<dbReference type="EMBL" id="HACM01010474">
    <property type="protein sequence ID" value="CRZ10916.1"/>
    <property type="molecule type" value="Transcribed_RNA"/>
</dbReference>
<dbReference type="GO" id="GO:0008270">
    <property type="term" value="F:zinc ion binding"/>
    <property type="evidence" value="ECO:0007669"/>
    <property type="project" value="UniProtKB-KW"/>
</dbReference>
<dbReference type="PROSITE" id="PS51501">
    <property type="entry name" value="ZF_DNL"/>
    <property type="match status" value="1"/>
</dbReference>
<evidence type="ECO:0000256" key="1">
    <source>
        <dbReference type="ARBA" id="ARBA00022723"/>
    </source>
</evidence>
<evidence type="ECO:0000259" key="5">
    <source>
        <dbReference type="PROSITE" id="PS51501"/>
    </source>
</evidence>
<feature type="domain" description="DNL-type" evidence="5">
    <location>
        <begin position="43"/>
        <end position="137"/>
    </location>
</feature>
<dbReference type="GO" id="GO:0051087">
    <property type="term" value="F:protein-folding chaperone binding"/>
    <property type="evidence" value="ECO:0007669"/>
    <property type="project" value="TreeGrafter"/>
</dbReference>
<keyword evidence="1" id="KW-0479">Metal-binding</keyword>
<dbReference type="GO" id="GO:0006457">
    <property type="term" value="P:protein folding"/>
    <property type="evidence" value="ECO:0007669"/>
    <property type="project" value="TreeGrafter"/>
</dbReference>
<dbReference type="Pfam" id="PF05180">
    <property type="entry name" value="zf-DNL"/>
    <property type="match status" value="1"/>
</dbReference>
<keyword evidence="2 4" id="KW-0863">Zinc-finger</keyword>
<dbReference type="InterPro" id="IPR007853">
    <property type="entry name" value="Znf_DNL-typ"/>
</dbReference>
<dbReference type="PANTHER" id="PTHR20922:SF13">
    <property type="entry name" value="DNL-TYPE ZINC FINGER PROTEIN"/>
    <property type="match status" value="1"/>
</dbReference>
<evidence type="ECO:0000256" key="4">
    <source>
        <dbReference type="PROSITE-ProRule" id="PRU00834"/>
    </source>
</evidence>
<dbReference type="GO" id="GO:0050821">
    <property type="term" value="P:protein stabilization"/>
    <property type="evidence" value="ECO:0007669"/>
    <property type="project" value="TreeGrafter"/>
</dbReference>
<dbReference type="GO" id="GO:0030150">
    <property type="term" value="P:protein import into mitochondrial matrix"/>
    <property type="evidence" value="ECO:0007669"/>
    <property type="project" value="TreeGrafter"/>
</dbReference>
<dbReference type="AlphaFoldDB" id="A0A0H5QJJ4"/>
<evidence type="ECO:0000313" key="6">
    <source>
        <dbReference type="EMBL" id="CRZ02173.1"/>
    </source>
</evidence>
<accession>A0A0H5QJJ4</accession>
<reference evidence="6" key="1">
    <citation type="submission" date="2015-04" db="EMBL/GenBank/DDBJ databases">
        <title>The genome sequence of the plant pathogenic Rhizarian Plasmodiophora brassicae reveals insights in its biotrophic life cycle and the origin of chitin synthesis.</title>
        <authorList>
            <person name="Schwelm A."/>
            <person name="Fogelqvist J."/>
            <person name="Knaust A."/>
            <person name="Julke S."/>
            <person name="Lilja T."/>
            <person name="Dhandapani V."/>
            <person name="Bonilla-Rosso G."/>
            <person name="Karlsson M."/>
            <person name="Shevchenko A."/>
            <person name="Choi S.R."/>
            <person name="Kim H.G."/>
            <person name="Park J.Y."/>
            <person name="Lim Y.P."/>
            <person name="Ludwig-Muller J."/>
            <person name="Dixelius C."/>
        </authorList>
    </citation>
    <scope>NUCLEOTIDE SEQUENCE</scope>
    <source>
        <tissue evidence="6">Potato root galls</tissue>
    </source>
</reference>
<sequence length="137" mass="15260">MMLRTMQKVALRCRAGANNYRPPNVVLNNRCLRPRFAASTPSQSDPRLHMLFTCKVCSTRTAKSMSKQAYYHGVVLARCPTCTNLHLLADNLNYFGGGKRNVEDILSEKNESVTHVDDDTWELSPETIAGGADKITS</sequence>
<organism evidence="6">
    <name type="scientific">Spongospora subterranea</name>
    <dbReference type="NCBI Taxonomy" id="70186"/>
    <lineage>
        <taxon>Eukaryota</taxon>
        <taxon>Sar</taxon>
        <taxon>Rhizaria</taxon>
        <taxon>Endomyxa</taxon>
        <taxon>Phytomyxea</taxon>
        <taxon>Plasmodiophorida</taxon>
        <taxon>Plasmodiophoridae</taxon>
        <taxon>Spongospora</taxon>
    </lineage>
</organism>
<dbReference type="InterPro" id="IPR024158">
    <property type="entry name" value="Mt_import_TIM15"/>
</dbReference>
<protein>
    <recommendedName>
        <fullName evidence="5">DNL-type domain-containing protein</fullName>
    </recommendedName>
</protein>
<proteinExistence type="predicted"/>
<evidence type="ECO:0000256" key="2">
    <source>
        <dbReference type="ARBA" id="ARBA00022771"/>
    </source>
</evidence>
<dbReference type="PANTHER" id="PTHR20922">
    <property type="entry name" value="DNL-TYPE ZINC FINGER PROTEIN"/>
    <property type="match status" value="1"/>
</dbReference>
<keyword evidence="3" id="KW-0862">Zinc</keyword>
<evidence type="ECO:0000256" key="3">
    <source>
        <dbReference type="ARBA" id="ARBA00022833"/>
    </source>
</evidence>
<dbReference type="GO" id="GO:0005739">
    <property type="term" value="C:mitochondrion"/>
    <property type="evidence" value="ECO:0007669"/>
    <property type="project" value="TreeGrafter"/>
</dbReference>